<dbReference type="HOGENOM" id="CLU_754686_0_0_1"/>
<comment type="caution">
    <text evidence="2">The sequence shown here is derived from an EMBL/GenBank/DDBJ whole genome shotgun (WGS) entry which is preliminary data.</text>
</comment>
<dbReference type="Proteomes" id="UP000019478">
    <property type="component" value="Unassembled WGS sequence"/>
</dbReference>
<feature type="compositionally biased region" description="Acidic residues" evidence="1">
    <location>
        <begin position="87"/>
        <end position="103"/>
    </location>
</feature>
<dbReference type="RefSeq" id="XP_007733151.1">
    <property type="nucleotide sequence ID" value="XM_007734961.1"/>
</dbReference>
<protein>
    <submittedName>
        <fullName evidence="2">Uncharacterized protein</fullName>
    </submittedName>
</protein>
<sequence length="381" mass="41281">MKDAYPFRQASSGGLLIAELLDEYRAVAANAEPSKPKARSRPGLEEVAVNIPRAPPQPVVVPEEENEENAHAHAHAHANFNANAYANDDDNDIENENDPDTEDAQTVTDTTTSTTSESPCMPPHKLTKAEARAMKKAARAAKSQSKAFKNQAKHAVSVRTEDVAFVATVLHGDNAANRAATATHPLASDKTIEEVIQRNMGFMANIQDHKKQLLLSITQRRKADRERRKSGAANGHQNNHHHHNATSKKRRFSSGVGHDDDADNSEEETEYLLAAVLTKLGVDAAHIRTPAGGPANGAAATKKGASRAAASASGGNVNANLASLIANLKTLVKDDLERHENEFRETCIRAGGFWRFVGKPVFDRMTRIAGELDWKTGVKIH</sequence>
<feature type="compositionally biased region" description="Low complexity" evidence="1">
    <location>
        <begin position="104"/>
        <end position="118"/>
    </location>
</feature>
<dbReference type="EMBL" id="AMGY01000004">
    <property type="protein sequence ID" value="EXJ84166.1"/>
    <property type="molecule type" value="Genomic_DNA"/>
</dbReference>
<evidence type="ECO:0000256" key="1">
    <source>
        <dbReference type="SAM" id="MobiDB-lite"/>
    </source>
</evidence>
<reference evidence="2 3" key="1">
    <citation type="submission" date="2013-03" db="EMBL/GenBank/DDBJ databases">
        <title>The Genome Sequence of Capronia epimyces CBS 606.96.</title>
        <authorList>
            <consortium name="The Broad Institute Genomics Platform"/>
            <person name="Cuomo C."/>
            <person name="de Hoog S."/>
            <person name="Gorbushina A."/>
            <person name="Walker B."/>
            <person name="Young S.K."/>
            <person name="Zeng Q."/>
            <person name="Gargeya S."/>
            <person name="Fitzgerald M."/>
            <person name="Haas B."/>
            <person name="Abouelleil A."/>
            <person name="Allen A.W."/>
            <person name="Alvarado L."/>
            <person name="Arachchi H.M."/>
            <person name="Berlin A.M."/>
            <person name="Chapman S.B."/>
            <person name="Gainer-Dewar J."/>
            <person name="Goldberg J."/>
            <person name="Griggs A."/>
            <person name="Gujja S."/>
            <person name="Hansen M."/>
            <person name="Howarth C."/>
            <person name="Imamovic A."/>
            <person name="Ireland A."/>
            <person name="Larimer J."/>
            <person name="McCowan C."/>
            <person name="Murphy C."/>
            <person name="Pearson M."/>
            <person name="Poon T.W."/>
            <person name="Priest M."/>
            <person name="Roberts A."/>
            <person name="Saif S."/>
            <person name="Shea T."/>
            <person name="Sisk P."/>
            <person name="Sykes S."/>
            <person name="Wortman J."/>
            <person name="Nusbaum C."/>
            <person name="Birren B."/>
        </authorList>
    </citation>
    <scope>NUCLEOTIDE SEQUENCE [LARGE SCALE GENOMIC DNA]</scope>
    <source>
        <strain evidence="2 3">CBS 606.96</strain>
    </source>
</reference>
<dbReference type="OrthoDB" id="4156490at2759"/>
<feature type="region of interest" description="Disordered" evidence="1">
    <location>
        <begin position="84"/>
        <end position="124"/>
    </location>
</feature>
<feature type="region of interest" description="Disordered" evidence="1">
    <location>
        <begin position="220"/>
        <end position="267"/>
    </location>
</feature>
<gene>
    <name evidence="2" type="ORF">A1O3_04833</name>
</gene>
<organism evidence="2 3">
    <name type="scientific">Capronia epimyces CBS 606.96</name>
    <dbReference type="NCBI Taxonomy" id="1182542"/>
    <lineage>
        <taxon>Eukaryota</taxon>
        <taxon>Fungi</taxon>
        <taxon>Dikarya</taxon>
        <taxon>Ascomycota</taxon>
        <taxon>Pezizomycotina</taxon>
        <taxon>Eurotiomycetes</taxon>
        <taxon>Chaetothyriomycetidae</taxon>
        <taxon>Chaetothyriales</taxon>
        <taxon>Herpotrichiellaceae</taxon>
        <taxon>Capronia</taxon>
    </lineage>
</organism>
<feature type="compositionally biased region" description="Basic residues" evidence="1">
    <location>
        <begin position="238"/>
        <end position="252"/>
    </location>
</feature>
<evidence type="ECO:0000313" key="3">
    <source>
        <dbReference type="Proteomes" id="UP000019478"/>
    </source>
</evidence>
<dbReference type="AlphaFoldDB" id="W9Y4L1"/>
<evidence type="ECO:0000313" key="2">
    <source>
        <dbReference type="EMBL" id="EXJ84166.1"/>
    </source>
</evidence>
<feature type="region of interest" description="Disordered" evidence="1">
    <location>
        <begin position="30"/>
        <end position="61"/>
    </location>
</feature>
<accession>W9Y4L1</accession>
<name>W9Y4L1_9EURO</name>
<proteinExistence type="predicted"/>
<keyword evidence="3" id="KW-1185">Reference proteome</keyword>
<dbReference type="eggNOG" id="ENOG502SA8S">
    <property type="taxonomic scope" value="Eukaryota"/>
</dbReference>
<dbReference type="GeneID" id="19168951"/>